<dbReference type="RefSeq" id="WP_074736766.1">
    <property type="nucleotide sequence ID" value="NZ_FNNP01000002.1"/>
</dbReference>
<sequence length="68" mass="7645">MSNKITRISREGTAETDNLPNIISGSDVAKLWLGYTDTTEQLSVGHWESDACKFSVKWEEHGLSQGRY</sequence>
<evidence type="ECO:0000313" key="1">
    <source>
        <dbReference type="EMBL" id="SDX03521.1"/>
    </source>
</evidence>
<dbReference type="EMBL" id="FNNP01000002">
    <property type="protein sequence ID" value="SDX03521.1"/>
    <property type="molecule type" value="Genomic_DNA"/>
</dbReference>
<dbReference type="STRING" id="985054.SAMN05444358_102254"/>
<keyword evidence="2" id="KW-1185">Reference proteome</keyword>
<gene>
    <name evidence="1" type="ORF">SAMN05444358_102254</name>
</gene>
<evidence type="ECO:0000313" key="2">
    <source>
        <dbReference type="Proteomes" id="UP000183400"/>
    </source>
</evidence>
<dbReference type="AlphaFoldDB" id="A0A1H2YET0"/>
<organism evidence="1 2">
    <name type="scientific">Ruegeria halocynthiae</name>
    <dbReference type="NCBI Taxonomy" id="985054"/>
    <lineage>
        <taxon>Bacteria</taxon>
        <taxon>Pseudomonadati</taxon>
        <taxon>Pseudomonadota</taxon>
        <taxon>Alphaproteobacteria</taxon>
        <taxon>Rhodobacterales</taxon>
        <taxon>Roseobacteraceae</taxon>
        <taxon>Ruegeria</taxon>
    </lineage>
</organism>
<dbReference type="OrthoDB" id="9799053at2"/>
<accession>A0A1H2YET0</accession>
<reference evidence="2" key="1">
    <citation type="submission" date="2016-10" db="EMBL/GenBank/DDBJ databases">
        <authorList>
            <person name="Varghese N."/>
            <person name="Submissions S."/>
        </authorList>
    </citation>
    <scope>NUCLEOTIDE SEQUENCE [LARGE SCALE GENOMIC DNA]</scope>
    <source>
        <strain evidence="2">DSM 27839</strain>
    </source>
</reference>
<name>A0A1H2YET0_9RHOB</name>
<protein>
    <submittedName>
        <fullName evidence="1">Uncharacterized protein</fullName>
    </submittedName>
</protein>
<proteinExistence type="predicted"/>
<dbReference type="Proteomes" id="UP000183400">
    <property type="component" value="Unassembled WGS sequence"/>
</dbReference>